<evidence type="ECO:0000256" key="3">
    <source>
        <dbReference type="ARBA" id="ARBA00022801"/>
    </source>
</evidence>
<feature type="transmembrane region" description="Helical" evidence="7">
    <location>
        <begin position="337"/>
        <end position="363"/>
    </location>
</feature>
<keyword evidence="7" id="KW-1133">Transmembrane helix</keyword>
<evidence type="ECO:0000256" key="7">
    <source>
        <dbReference type="SAM" id="Phobius"/>
    </source>
</evidence>
<evidence type="ECO:0000313" key="9">
    <source>
        <dbReference type="EMBL" id="VFK60073.1"/>
    </source>
</evidence>
<reference evidence="9" key="1">
    <citation type="submission" date="2019-02" db="EMBL/GenBank/DDBJ databases">
        <authorList>
            <person name="Gruber-Vodicka R. H."/>
            <person name="Seah K. B. B."/>
        </authorList>
    </citation>
    <scope>NUCLEOTIDE SEQUENCE</scope>
    <source>
        <strain evidence="9">BECK_BY1</strain>
    </source>
</reference>
<evidence type="ECO:0000256" key="4">
    <source>
        <dbReference type="ARBA" id="ARBA00023134"/>
    </source>
</evidence>
<keyword evidence="7" id="KW-0812">Transmembrane</keyword>
<keyword evidence="3" id="KW-0378">Hydrolase</keyword>
<dbReference type="Gene3D" id="3.40.50.300">
    <property type="entry name" value="P-loop containing nucleotide triphosphate hydrolases"/>
    <property type="match status" value="1"/>
</dbReference>
<gene>
    <name evidence="9" type="ORF">BECKTUN1418D_GA0071000_111410</name>
</gene>
<name>A0A451A204_9GAMM</name>
<protein>
    <submittedName>
        <fullName evidence="9">Dynamin family protein</fullName>
    </submittedName>
</protein>
<evidence type="ECO:0000256" key="6">
    <source>
        <dbReference type="SAM" id="MobiDB-lite"/>
    </source>
</evidence>
<proteinExistence type="predicted"/>
<feature type="region of interest" description="Disordered" evidence="6">
    <location>
        <begin position="478"/>
        <end position="535"/>
    </location>
</feature>
<dbReference type="Pfam" id="PF00350">
    <property type="entry name" value="Dynamin_N"/>
    <property type="match status" value="1"/>
</dbReference>
<sequence>MENTSPTIIKRRLQRLQVHLEQENPVILDIVKSFKSLDTVAYRLGGLSRNDSFATRVPWWPLVSILGTFSSGKSTFINHYLGQRLQLTGNQAVDDKFTVVCFSSDGVARTLPGLALDADPRFPFYQISADIEEVSAGEGRRVDAYLQLKTCPSELLRGKIIIDSPGFDADAQRTSTLRITDQIIDLSDLVLVMFDARHPEPGAMQDSLEHLVTNTINRPDSNKFLYILNQIDATAREDNPEEVFAAWQRALAQVGLTAGRFYRIYSPDAAIPIEDENRRVRFEEKRDTDLAEIHHRMAQVEVERAYRIIGVLEKTAKRIRDDFIPKIMAAKKVWKRYTLWTEAIVFAILFLGLFGFSFLAGYWEGFRFLPPPWFEWLTATWSRTGVTALVVLFVIGYLHFIVRRITARFVITGLRRKTDSEDMRNAVILGFRKNTRPWSSLFSKKPSGWTRWAEKRINNVLQDCDNYVEQLNSLYADPSGNKSKRRISRKFTKSPISSAPVPPDIPEISGVRKEEERDTFKEDAQGSQQEKRENF</sequence>
<dbReference type="GO" id="GO:0016020">
    <property type="term" value="C:membrane"/>
    <property type="evidence" value="ECO:0007669"/>
    <property type="project" value="UniProtKB-SubCell"/>
</dbReference>
<evidence type="ECO:0000256" key="1">
    <source>
        <dbReference type="ARBA" id="ARBA00004370"/>
    </source>
</evidence>
<evidence type="ECO:0000256" key="5">
    <source>
        <dbReference type="ARBA" id="ARBA00023136"/>
    </source>
</evidence>
<dbReference type="InterPro" id="IPR027417">
    <property type="entry name" value="P-loop_NTPase"/>
</dbReference>
<dbReference type="GO" id="GO:0008053">
    <property type="term" value="P:mitochondrial fusion"/>
    <property type="evidence" value="ECO:0007669"/>
    <property type="project" value="TreeGrafter"/>
</dbReference>
<dbReference type="PANTHER" id="PTHR10465">
    <property type="entry name" value="TRANSMEMBRANE GTPASE FZO1"/>
    <property type="match status" value="1"/>
</dbReference>
<dbReference type="PANTHER" id="PTHR10465:SF0">
    <property type="entry name" value="SARCALUMENIN"/>
    <property type="match status" value="1"/>
</dbReference>
<feature type="domain" description="Dynamin N-terminal" evidence="8">
    <location>
        <begin position="63"/>
        <end position="213"/>
    </location>
</feature>
<feature type="transmembrane region" description="Helical" evidence="7">
    <location>
        <begin position="383"/>
        <end position="402"/>
    </location>
</feature>
<feature type="compositionally biased region" description="Basic residues" evidence="6">
    <location>
        <begin position="482"/>
        <end position="492"/>
    </location>
</feature>
<comment type="subcellular location">
    <subcellularLocation>
        <location evidence="1">Membrane</location>
    </subcellularLocation>
</comment>
<dbReference type="GO" id="GO:0005525">
    <property type="term" value="F:GTP binding"/>
    <property type="evidence" value="ECO:0007669"/>
    <property type="project" value="UniProtKB-KW"/>
</dbReference>
<accession>A0A451A204</accession>
<dbReference type="GO" id="GO:0003924">
    <property type="term" value="F:GTPase activity"/>
    <property type="evidence" value="ECO:0007669"/>
    <property type="project" value="InterPro"/>
</dbReference>
<dbReference type="InterPro" id="IPR027094">
    <property type="entry name" value="Mitofusin_fam"/>
</dbReference>
<keyword evidence="4" id="KW-0342">GTP-binding</keyword>
<keyword evidence="2" id="KW-0547">Nucleotide-binding</keyword>
<keyword evidence="5 7" id="KW-0472">Membrane</keyword>
<dbReference type="EMBL" id="CAADFX010000114">
    <property type="protein sequence ID" value="VFK60073.1"/>
    <property type="molecule type" value="Genomic_DNA"/>
</dbReference>
<evidence type="ECO:0000259" key="8">
    <source>
        <dbReference type="Pfam" id="PF00350"/>
    </source>
</evidence>
<evidence type="ECO:0000256" key="2">
    <source>
        <dbReference type="ARBA" id="ARBA00022741"/>
    </source>
</evidence>
<dbReference type="SUPFAM" id="SSF52540">
    <property type="entry name" value="P-loop containing nucleoside triphosphate hydrolases"/>
    <property type="match status" value="1"/>
</dbReference>
<dbReference type="InterPro" id="IPR045063">
    <property type="entry name" value="Dynamin_N"/>
</dbReference>
<organism evidence="9">
    <name type="scientific">Candidatus Kentrum sp. TUN</name>
    <dbReference type="NCBI Taxonomy" id="2126343"/>
    <lineage>
        <taxon>Bacteria</taxon>
        <taxon>Pseudomonadati</taxon>
        <taxon>Pseudomonadota</taxon>
        <taxon>Gammaproteobacteria</taxon>
        <taxon>Candidatus Kentrum</taxon>
    </lineage>
</organism>
<dbReference type="AlphaFoldDB" id="A0A451A204"/>
<feature type="compositionally biased region" description="Basic and acidic residues" evidence="6">
    <location>
        <begin position="510"/>
        <end position="535"/>
    </location>
</feature>